<keyword evidence="2" id="KW-0472">Membrane</keyword>
<dbReference type="InterPro" id="IPR004151">
    <property type="entry name" value="7TM_GPCR_serpentine_rcpt_Sre"/>
</dbReference>
<dbReference type="PANTHER" id="PTHR47521:SF7">
    <property type="entry name" value="SERPENTINE RECEPTOR CLASS EPSILON-6"/>
    <property type="match status" value="1"/>
</dbReference>
<feature type="transmembrane region" description="Helical" evidence="2">
    <location>
        <begin position="64"/>
        <end position="87"/>
    </location>
</feature>
<dbReference type="Pfam" id="PF03125">
    <property type="entry name" value="Sre"/>
    <property type="match status" value="1"/>
</dbReference>
<comment type="similarity">
    <text evidence="1">Belongs to the nematode receptor-like protein sre family.</text>
</comment>
<dbReference type="AlphaFoldDB" id="A0AAN5D3T3"/>
<keyword evidence="4" id="KW-1185">Reference proteome</keyword>
<feature type="non-terminal residue" evidence="3">
    <location>
        <position position="125"/>
    </location>
</feature>
<feature type="transmembrane region" description="Helical" evidence="2">
    <location>
        <begin position="31"/>
        <end position="52"/>
    </location>
</feature>
<dbReference type="GO" id="GO:0007606">
    <property type="term" value="P:sensory perception of chemical stimulus"/>
    <property type="evidence" value="ECO:0007669"/>
    <property type="project" value="InterPro"/>
</dbReference>
<reference evidence="4" key="1">
    <citation type="submission" date="2022-10" db="EMBL/GenBank/DDBJ databases">
        <title>Genome assembly of Pristionchus species.</title>
        <authorList>
            <person name="Yoshida K."/>
            <person name="Sommer R.J."/>
        </authorList>
    </citation>
    <scope>NUCLEOTIDE SEQUENCE [LARGE SCALE GENOMIC DNA]</scope>
    <source>
        <strain evidence="4">RS5460</strain>
    </source>
</reference>
<evidence type="ECO:0000313" key="4">
    <source>
        <dbReference type="Proteomes" id="UP001328107"/>
    </source>
</evidence>
<evidence type="ECO:0000256" key="1">
    <source>
        <dbReference type="ARBA" id="ARBA00006803"/>
    </source>
</evidence>
<evidence type="ECO:0008006" key="5">
    <source>
        <dbReference type="Google" id="ProtNLM"/>
    </source>
</evidence>
<organism evidence="3 4">
    <name type="scientific">Pristionchus mayeri</name>
    <dbReference type="NCBI Taxonomy" id="1317129"/>
    <lineage>
        <taxon>Eukaryota</taxon>
        <taxon>Metazoa</taxon>
        <taxon>Ecdysozoa</taxon>
        <taxon>Nematoda</taxon>
        <taxon>Chromadorea</taxon>
        <taxon>Rhabditida</taxon>
        <taxon>Rhabditina</taxon>
        <taxon>Diplogasteromorpha</taxon>
        <taxon>Diplogasteroidea</taxon>
        <taxon>Neodiplogasteridae</taxon>
        <taxon>Pristionchus</taxon>
    </lineage>
</organism>
<sequence>MRIKTTTTSYCVSRTCQIRENIALLKQFNKVAFPLVLTSFIASSFFMAYRFLPKSIGLDNVRYICAAMFNLVVAISCAIVLAVLPLFERQIVNYLIGKSMDNVHTSSESQEHSSVTNAYFTMLNK</sequence>
<dbReference type="GO" id="GO:0016020">
    <property type="term" value="C:membrane"/>
    <property type="evidence" value="ECO:0007669"/>
    <property type="project" value="InterPro"/>
</dbReference>
<dbReference type="InterPro" id="IPR052860">
    <property type="entry name" value="NRL-GPCR1"/>
</dbReference>
<protein>
    <recommendedName>
        <fullName evidence="5">G protein-coupled receptor</fullName>
    </recommendedName>
</protein>
<proteinExistence type="inferred from homology"/>
<name>A0AAN5D3T3_9BILA</name>
<evidence type="ECO:0000313" key="3">
    <source>
        <dbReference type="EMBL" id="GMR55210.1"/>
    </source>
</evidence>
<keyword evidence="2" id="KW-1133">Transmembrane helix</keyword>
<dbReference type="EMBL" id="BTRK01000005">
    <property type="protein sequence ID" value="GMR55210.1"/>
    <property type="molecule type" value="Genomic_DNA"/>
</dbReference>
<keyword evidence="2" id="KW-0812">Transmembrane</keyword>
<evidence type="ECO:0000256" key="2">
    <source>
        <dbReference type="SAM" id="Phobius"/>
    </source>
</evidence>
<dbReference type="PANTHER" id="PTHR47521">
    <property type="entry name" value="SERPENTINE RECEPTOR, CLASS E (EPSILON)-RELATED"/>
    <property type="match status" value="1"/>
</dbReference>
<comment type="caution">
    <text evidence="3">The sequence shown here is derived from an EMBL/GenBank/DDBJ whole genome shotgun (WGS) entry which is preliminary data.</text>
</comment>
<accession>A0AAN5D3T3</accession>
<dbReference type="Proteomes" id="UP001328107">
    <property type="component" value="Unassembled WGS sequence"/>
</dbReference>
<gene>
    <name evidence="3" type="ORF">PMAYCL1PPCAC_25405</name>
</gene>